<keyword evidence="1" id="KW-0812">Transmembrane</keyword>
<keyword evidence="1" id="KW-0472">Membrane</keyword>
<dbReference type="Proteomes" id="UP000545286">
    <property type="component" value="Unassembled WGS sequence"/>
</dbReference>
<comment type="caution">
    <text evidence="2">The sequence shown here is derived from an EMBL/GenBank/DDBJ whole genome shotgun (WGS) entry which is preliminary data.</text>
</comment>
<proteinExistence type="predicted"/>
<keyword evidence="3" id="KW-1185">Reference proteome</keyword>
<evidence type="ECO:0000313" key="2">
    <source>
        <dbReference type="EMBL" id="MBB2956943.1"/>
    </source>
</evidence>
<evidence type="ECO:0000256" key="1">
    <source>
        <dbReference type="SAM" id="Phobius"/>
    </source>
</evidence>
<dbReference type="EMBL" id="JACHWJ010000001">
    <property type="protein sequence ID" value="MBB2956943.1"/>
    <property type="molecule type" value="Genomic_DNA"/>
</dbReference>
<accession>A0A7W4YEW6</accession>
<protein>
    <submittedName>
        <fullName evidence="2">Uncharacterized protein</fullName>
    </submittedName>
</protein>
<name>A0A7W4YEW6_9MICO</name>
<evidence type="ECO:0000313" key="3">
    <source>
        <dbReference type="Proteomes" id="UP000545286"/>
    </source>
</evidence>
<gene>
    <name evidence="2" type="ORF">FHX72_001055</name>
</gene>
<keyword evidence="1" id="KW-1133">Transmembrane helix</keyword>
<reference evidence="2 3" key="1">
    <citation type="submission" date="2020-08" db="EMBL/GenBank/DDBJ databases">
        <title>Sequencing the genomes of 1000 actinobacteria strains.</title>
        <authorList>
            <person name="Klenk H.-P."/>
        </authorList>
    </citation>
    <scope>NUCLEOTIDE SEQUENCE [LARGE SCALE GENOMIC DNA]</scope>
    <source>
        <strain evidence="2 3">DSM 20419</strain>
    </source>
</reference>
<sequence length="155" mass="16254">MTASRQRVRECLEAPHSERGSVLPLILVYLMIGLTAAYVLVAATSLSIERKRLLTLADAVALSASESFTAADAVFEGGELKPVLDSAKVEDRALATLEELAGARPDSITLDSAATPDGVTAHVVITGHWTPPLAHVLLPSGLELTVSSDARVVLS</sequence>
<organism evidence="2 3">
    <name type="scientific">Pseudoclavibacter helvolus</name>
    <dbReference type="NCBI Taxonomy" id="255205"/>
    <lineage>
        <taxon>Bacteria</taxon>
        <taxon>Bacillati</taxon>
        <taxon>Actinomycetota</taxon>
        <taxon>Actinomycetes</taxon>
        <taxon>Micrococcales</taxon>
        <taxon>Microbacteriaceae</taxon>
        <taxon>Pseudoclavibacter</taxon>
    </lineage>
</organism>
<feature type="transmembrane region" description="Helical" evidence="1">
    <location>
        <begin position="22"/>
        <end position="43"/>
    </location>
</feature>
<dbReference type="AlphaFoldDB" id="A0A7W4YEW6"/>
<dbReference type="RefSeq" id="WP_183623397.1">
    <property type="nucleotide sequence ID" value="NZ_JACHWJ010000001.1"/>
</dbReference>